<reference evidence="2 3" key="1">
    <citation type="submission" date="2023-09" db="EMBL/GenBank/DDBJ databases">
        <title>Genomes of two closely related lineages of the louse Polyplax serrata with different host specificities.</title>
        <authorList>
            <person name="Martinu J."/>
            <person name="Tarabai H."/>
            <person name="Stefka J."/>
            <person name="Hypsa V."/>
        </authorList>
    </citation>
    <scope>NUCLEOTIDE SEQUENCE [LARGE SCALE GENOMIC DNA]</scope>
    <source>
        <strain evidence="2">98ZLc_SE</strain>
    </source>
</reference>
<feature type="compositionally biased region" description="Basic and acidic residues" evidence="1">
    <location>
        <begin position="17"/>
        <end position="31"/>
    </location>
</feature>
<feature type="region of interest" description="Disordered" evidence="1">
    <location>
        <begin position="1"/>
        <end position="105"/>
    </location>
</feature>
<name>A0ABR1B064_POLSC</name>
<protein>
    <submittedName>
        <fullName evidence="2">Uncharacterized protein</fullName>
    </submittedName>
</protein>
<evidence type="ECO:0000313" key="3">
    <source>
        <dbReference type="Proteomes" id="UP001359485"/>
    </source>
</evidence>
<keyword evidence="3" id="KW-1185">Reference proteome</keyword>
<feature type="compositionally biased region" description="Basic and acidic residues" evidence="1">
    <location>
        <begin position="73"/>
        <end position="96"/>
    </location>
</feature>
<accession>A0ABR1B064</accession>
<organism evidence="2 3">
    <name type="scientific">Polyplax serrata</name>
    <name type="common">Common mouse louse</name>
    <dbReference type="NCBI Taxonomy" id="468196"/>
    <lineage>
        <taxon>Eukaryota</taxon>
        <taxon>Metazoa</taxon>
        <taxon>Ecdysozoa</taxon>
        <taxon>Arthropoda</taxon>
        <taxon>Hexapoda</taxon>
        <taxon>Insecta</taxon>
        <taxon>Pterygota</taxon>
        <taxon>Neoptera</taxon>
        <taxon>Paraneoptera</taxon>
        <taxon>Psocodea</taxon>
        <taxon>Troctomorpha</taxon>
        <taxon>Phthiraptera</taxon>
        <taxon>Anoplura</taxon>
        <taxon>Polyplacidae</taxon>
        <taxon>Polyplax</taxon>
    </lineage>
</organism>
<gene>
    <name evidence="2" type="ORF">RUM44_007244</name>
</gene>
<comment type="caution">
    <text evidence="2">The sequence shown here is derived from an EMBL/GenBank/DDBJ whole genome shotgun (WGS) entry which is preliminary data.</text>
</comment>
<dbReference type="Proteomes" id="UP001359485">
    <property type="component" value="Unassembled WGS sequence"/>
</dbReference>
<dbReference type="EMBL" id="JAWJWF010000005">
    <property type="protein sequence ID" value="KAK6632213.1"/>
    <property type="molecule type" value="Genomic_DNA"/>
</dbReference>
<evidence type="ECO:0000256" key="1">
    <source>
        <dbReference type="SAM" id="MobiDB-lite"/>
    </source>
</evidence>
<sequence length="105" mass="12059">MSNRGMNGRQRRQTTKTNREEGEGTHTDHILGRAAFHPVKTNQETLRYKPRHKGMNREMVQVGWTDRKSRHGGVGERERERKESHSEVKRIGREVSDDVLGVGVG</sequence>
<proteinExistence type="predicted"/>
<evidence type="ECO:0000313" key="2">
    <source>
        <dbReference type="EMBL" id="KAK6632213.1"/>
    </source>
</evidence>